<dbReference type="InterPro" id="IPR045853">
    <property type="entry name" value="Pep_chain_release_fac_I_sf"/>
</dbReference>
<dbReference type="InterPro" id="IPR052405">
    <property type="entry name" value="Mito_Transl_Release_Factor"/>
</dbReference>
<feature type="compositionally biased region" description="Acidic residues" evidence="5">
    <location>
        <begin position="148"/>
        <end position="161"/>
    </location>
</feature>
<name>A0AAD6CR23_9EURO</name>
<dbReference type="Proteomes" id="UP001220324">
    <property type="component" value="Unassembled WGS sequence"/>
</dbReference>
<dbReference type="GO" id="GO:0032543">
    <property type="term" value="P:mitochondrial translation"/>
    <property type="evidence" value="ECO:0007669"/>
    <property type="project" value="UniProtKB-ARBA"/>
</dbReference>
<dbReference type="GO" id="GO:0003747">
    <property type="term" value="F:translation release factor activity"/>
    <property type="evidence" value="ECO:0007669"/>
    <property type="project" value="InterPro"/>
</dbReference>
<evidence type="ECO:0000313" key="8">
    <source>
        <dbReference type="Proteomes" id="UP001220324"/>
    </source>
</evidence>
<keyword evidence="3" id="KW-0809">Transit peptide</keyword>
<dbReference type="SUPFAM" id="SSF75620">
    <property type="entry name" value="Release factor"/>
    <property type="match status" value="1"/>
</dbReference>
<evidence type="ECO:0000256" key="1">
    <source>
        <dbReference type="ARBA" id="ARBA00004173"/>
    </source>
</evidence>
<reference evidence="7 8" key="1">
    <citation type="journal article" date="2023" name="IMA Fungus">
        <title>Comparative genomic study of the Penicillium genus elucidates a diverse pangenome and 15 lateral gene transfer events.</title>
        <authorList>
            <person name="Petersen C."/>
            <person name="Sorensen T."/>
            <person name="Nielsen M.R."/>
            <person name="Sondergaard T.E."/>
            <person name="Sorensen J.L."/>
            <person name="Fitzpatrick D.A."/>
            <person name="Frisvad J.C."/>
            <person name="Nielsen K.L."/>
        </authorList>
    </citation>
    <scope>NUCLEOTIDE SEQUENCE [LARGE SCALE GENOMIC DNA]</scope>
    <source>
        <strain evidence="7 8">IBT 35679</strain>
    </source>
</reference>
<protein>
    <submittedName>
        <fullName evidence="7">Peptide chain release factor-like protein</fullName>
    </submittedName>
</protein>
<organism evidence="7 8">
    <name type="scientific">Penicillium frequentans</name>
    <dbReference type="NCBI Taxonomy" id="3151616"/>
    <lineage>
        <taxon>Eukaryota</taxon>
        <taxon>Fungi</taxon>
        <taxon>Dikarya</taxon>
        <taxon>Ascomycota</taxon>
        <taxon>Pezizomycotina</taxon>
        <taxon>Eurotiomycetes</taxon>
        <taxon>Eurotiomycetidae</taxon>
        <taxon>Eurotiales</taxon>
        <taxon>Aspergillaceae</taxon>
        <taxon>Penicillium</taxon>
    </lineage>
</organism>
<sequence>MLRPRSWLGALQALPRLPRLSTQHRSFSITPILPAKPLPPRLKINDADLTVSYLKGTGPGGQKINKTNSAVQIIHHPSGIVVKCQATRSRSQNAKTARSLLADKIEQKEKGGESRVALKAEVARKKKASKMKKTRRKYRDLEGKEGEVLEEGLEEAEEGLEEAQAVPKVGGSGEKGPAS</sequence>
<dbReference type="GO" id="GO:0005739">
    <property type="term" value="C:mitochondrion"/>
    <property type="evidence" value="ECO:0007669"/>
    <property type="project" value="UniProtKB-SubCell"/>
</dbReference>
<comment type="caution">
    <text evidence="7">The sequence shown here is derived from an EMBL/GenBank/DDBJ whole genome shotgun (WGS) entry which is preliminary data.</text>
</comment>
<dbReference type="InterPro" id="IPR000352">
    <property type="entry name" value="Pep_chain_release_fac_I"/>
</dbReference>
<dbReference type="FunFam" id="3.30.160.20:FF:000065">
    <property type="entry name" value="Peptidyl-tRNA hydrolase domain protein"/>
    <property type="match status" value="1"/>
</dbReference>
<gene>
    <name evidence="7" type="ORF">N7494_010068</name>
</gene>
<evidence type="ECO:0000313" key="7">
    <source>
        <dbReference type="EMBL" id="KAJ5533516.1"/>
    </source>
</evidence>
<feature type="compositionally biased region" description="Gly residues" evidence="5">
    <location>
        <begin position="170"/>
        <end position="179"/>
    </location>
</feature>
<dbReference type="Gene3D" id="3.30.160.20">
    <property type="match status" value="1"/>
</dbReference>
<accession>A0AAD6CR23</accession>
<dbReference type="Pfam" id="PF00472">
    <property type="entry name" value="RF-1"/>
    <property type="match status" value="1"/>
</dbReference>
<dbReference type="AlphaFoldDB" id="A0AAD6CR23"/>
<evidence type="ECO:0000259" key="6">
    <source>
        <dbReference type="Pfam" id="PF00472"/>
    </source>
</evidence>
<keyword evidence="4" id="KW-0496">Mitochondrion</keyword>
<comment type="similarity">
    <text evidence="2">Belongs to the prokaryotic/mitochondrial release factor family.</text>
</comment>
<dbReference type="PANTHER" id="PTHR46203">
    <property type="entry name" value="PROBABLE PEPTIDE CHAIN RELEASE FACTOR C12ORF65"/>
    <property type="match status" value="1"/>
</dbReference>
<proteinExistence type="inferred from homology"/>
<keyword evidence="8" id="KW-1185">Reference proteome</keyword>
<dbReference type="EMBL" id="JAQIZZ010000007">
    <property type="protein sequence ID" value="KAJ5533516.1"/>
    <property type="molecule type" value="Genomic_DNA"/>
</dbReference>
<dbReference type="PANTHER" id="PTHR46203:SF1">
    <property type="entry name" value="MITOCHONDRIAL TRANSLATION RELEASE FACTOR IN RESCUE"/>
    <property type="match status" value="1"/>
</dbReference>
<evidence type="ECO:0000256" key="4">
    <source>
        <dbReference type="ARBA" id="ARBA00023128"/>
    </source>
</evidence>
<feature type="region of interest" description="Disordered" evidence="5">
    <location>
        <begin position="124"/>
        <end position="179"/>
    </location>
</feature>
<evidence type="ECO:0000256" key="5">
    <source>
        <dbReference type="SAM" id="MobiDB-lite"/>
    </source>
</evidence>
<feature type="domain" description="Prokaryotic-type class I peptide chain release factors" evidence="6">
    <location>
        <begin position="42"/>
        <end position="139"/>
    </location>
</feature>
<evidence type="ECO:0000256" key="3">
    <source>
        <dbReference type="ARBA" id="ARBA00022946"/>
    </source>
</evidence>
<comment type="subcellular location">
    <subcellularLocation>
        <location evidence="1">Mitochondrion</location>
    </subcellularLocation>
</comment>
<evidence type="ECO:0000256" key="2">
    <source>
        <dbReference type="ARBA" id="ARBA00010835"/>
    </source>
</evidence>
<feature type="compositionally biased region" description="Basic residues" evidence="5">
    <location>
        <begin position="124"/>
        <end position="138"/>
    </location>
</feature>